<feature type="region of interest" description="Disordered" evidence="1">
    <location>
        <begin position="1"/>
        <end position="35"/>
    </location>
</feature>
<keyword evidence="3" id="KW-1185">Reference proteome</keyword>
<accession>A0A8G0ZP34</accession>
<proteinExistence type="predicted"/>
<dbReference type="AlphaFoldDB" id="A0A8G0ZP34"/>
<evidence type="ECO:0000313" key="2">
    <source>
        <dbReference type="EMBL" id="QYZ68896.1"/>
    </source>
</evidence>
<organism evidence="2 3">
    <name type="scientific">Neotabrizicola shimadae</name>
    <dbReference type="NCBI Taxonomy" id="2807096"/>
    <lineage>
        <taxon>Bacteria</taxon>
        <taxon>Pseudomonadati</taxon>
        <taxon>Pseudomonadota</taxon>
        <taxon>Alphaproteobacteria</taxon>
        <taxon>Rhodobacterales</taxon>
        <taxon>Paracoccaceae</taxon>
        <taxon>Neotabrizicola</taxon>
    </lineage>
</organism>
<dbReference type="RefSeq" id="WP_220661116.1">
    <property type="nucleotide sequence ID" value="NZ_CP069370.1"/>
</dbReference>
<evidence type="ECO:0000313" key="3">
    <source>
        <dbReference type="Proteomes" id="UP000826300"/>
    </source>
</evidence>
<gene>
    <name evidence="2" type="ORF">JO391_14180</name>
</gene>
<sequence length="136" mass="14507">MNVLGNDARAAENSGATPLPPLPVPALPGENEADRIERRVSTGLLNSNYAAALTIRQQSALRSVDGLSDPTTPPLFPNLPDVLSRRVIPAQPMPHAHQAKYLLRTDLGTLDLASCASPLLKWVLPTQQEAARMGGL</sequence>
<dbReference type="Proteomes" id="UP000826300">
    <property type="component" value="Chromosome"/>
</dbReference>
<evidence type="ECO:0000256" key="1">
    <source>
        <dbReference type="SAM" id="MobiDB-lite"/>
    </source>
</evidence>
<name>A0A8G0ZP34_9RHOB</name>
<reference evidence="2" key="1">
    <citation type="submission" date="2021-02" db="EMBL/GenBank/DDBJ databases">
        <title>Rhodobacter shimadae sp. nov., an aerobic anoxygenic phototrophic bacterium isolated from a hot spring.</title>
        <authorList>
            <person name="Muramatsu S."/>
            <person name="Haruta S."/>
            <person name="Hirose S."/>
            <person name="Hanada S."/>
        </authorList>
    </citation>
    <scope>NUCLEOTIDE SEQUENCE</scope>
    <source>
        <strain evidence="2">N10</strain>
    </source>
</reference>
<dbReference type="EMBL" id="CP069370">
    <property type="protein sequence ID" value="QYZ68896.1"/>
    <property type="molecule type" value="Genomic_DNA"/>
</dbReference>
<dbReference type="KEGG" id="nsm:JO391_14180"/>
<protein>
    <submittedName>
        <fullName evidence="2">Uncharacterized protein</fullName>
    </submittedName>
</protein>